<evidence type="ECO:0000256" key="1">
    <source>
        <dbReference type="ARBA" id="ARBA00005194"/>
    </source>
</evidence>
<dbReference type="GO" id="GO:0008171">
    <property type="term" value="F:O-methyltransferase activity"/>
    <property type="evidence" value="ECO:0007669"/>
    <property type="project" value="InterPro"/>
</dbReference>
<evidence type="ECO:0000256" key="5">
    <source>
        <dbReference type="ARBA" id="ARBA00022691"/>
    </source>
</evidence>
<keyword evidence="5" id="KW-0949">S-adenosyl-L-methionine</keyword>
<keyword evidence="6" id="KW-0560">Oxidoreductase</keyword>
<dbReference type="Pfam" id="PF01596">
    <property type="entry name" value="Methyltransf_3"/>
    <property type="match status" value="1"/>
</dbReference>
<dbReference type="Pfam" id="PF13561">
    <property type="entry name" value="adh_short_C2"/>
    <property type="match status" value="1"/>
</dbReference>
<dbReference type="AlphaFoldDB" id="A0A8C4Z8J5"/>
<reference evidence="9" key="2">
    <citation type="submission" date="2025-09" db="UniProtKB">
        <authorList>
            <consortium name="Ensembl"/>
        </authorList>
    </citation>
    <scope>IDENTIFICATION</scope>
</reference>
<protein>
    <submittedName>
        <fullName evidence="9">Zgc:113054</fullName>
    </submittedName>
</protein>
<dbReference type="GO" id="GO:0047038">
    <property type="term" value="F:D-arabinitol 2-dehydrogenase activity"/>
    <property type="evidence" value="ECO:0007669"/>
    <property type="project" value="UniProtKB-EC"/>
</dbReference>
<dbReference type="SUPFAM" id="SSF53335">
    <property type="entry name" value="S-adenosyl-L-methionine-dependent methyltransferases"/>
    <property type="match status" value="1"/>
</dbReference>
<dbReference type="OMA" id="IFACAET"/>
<comment type="similarity">
    <text evidence="8">Belongs to the class I-like SAM-binding methyltransferase superfamily. Cation-dependent O-methyltransferase family.</text>
</comment>
<keyword evidence="7" id="KW-0275">Fatty acid biosynthesis</keyword>
<evidence type="ECO:0000256" key="2">
    <source>
        <dbReference type="ARBA" id="ARBA00006484"/>
    </source>
</evidence>
<keyword evidence="7" id="KW-0444">Lipid biosynthesis</keyword>
<dbReference type="Ensembl" id="ENSGMOT00000008146.2">
    <property type="protein sequence ID" value="ENSGMOP00000007916.2"/>
    <property type="gene ID" value="ENSGMOG00000007404.2"/>
</dbReference>
<comment type="similarity">
    <text evidence="2">Belongs to the short-chain dehydrogenases/reductases (SDR) family.</text>
</comment>
<comment type="pathway">
    <text evidence="1">Lipid metabolism; fatty acid biosynthesis.</text>
</comment>
<sequence length="551" mass="60237">MQAVKVSDTPMEFLVEYLTRAQEICDGMAHIPAELKDNLGKALELASGLDHYLEGMTSKESEQLAELNAETVSHDWDQAYKDGKTMFCLPKECITGHVEGQTLKMLVRMSKARRVLEVGMFTGYGALSMAEGLPQDGQLVACELEPYLKEFSQPFFDKSPHGKKITVKTGPAMDTLKDLADAGEQFDMVFIDADKNNYINYYNFILDNALLRLDGVICVDNSLFKGRVYLREVEDENAKALRRFNQFVCDDPRVEQVIVPLRDGLSIIRLVPMATASTLQQSPITDDVVFRGVGGASVLGRMRLDGKVAYVTGAGQGIGRGFAHALGEAGAKVAVVDIDEAKAKSVVEELTLKGIRSIPIVADISESEDVQRMVDTVVSTWGTIHIACNNAGINMNSASEDTTLSEWDKTFNVNLRGTFMCCQAAGRVMLKQGYGKIINTASMASLIVPHPQKQLSYNASKAGVVKLTQTLGTEWIDRGVNVNCISPGIVDTPLIHSESLRPLVQRWLSDVPAGRLAQVTDLQAALVYLACDASNYMTGHNLVIEGGQSLW</sequence>
<evidence type="ECO:0000313" key="10">
    <source>
        <dbReference type="Proteomes" id="UP000694546"/>
    </source>
</evidence>
<keyword evidence="10" id="KW-1185">Reference proteome</keyword>
<dbReference type="Gene3D" id="3.40.50.150">
    <property type="entry name" value="Vaccinia Virus protein VP39"/>
    <property type="match status" value="1"/>
</dbReference>
<dbReference type="Proteomes" id="UP000694546">
    <property type="component" value="Chromosome 13"/>
</dbReference>
<dbReference type="GO" id="GO:0005975">
    <property type="term" value="P:carbohydrate metabolic process"/>
    <property type="evidence" value="ECO:0007669"/>
    <property type="project" value="UniProtKB-ARBA"/>
</dbReference>
<dbReference type="PRINTS" id="PR00081">
    <property type="entry name" value="GDHRDH"/>
</dbReference>
<evidence type="ECO:0000256" key="3">
    <source>
        <dbReference type="ARBA" id="ARBA00022603"/>
    </source>
</evidence>
<dbReference type="InterPro" id="IPR036291">
    <property type="entry name" value="NAD(P)-bd_dom_sf"/>
</dbReference>
<dbReference type="GeneTree" id="ENSGT00940000165309"/>
<proteinExistence type="inferred from homology"/>
<dbReference type="InterPro" id="IPR002935">
    <property type="entry name" value="SAM_O-MeTrfase"/>
</dbReference>
<dbReference type="Gene3D" id="3.40.50.720">
    <property type="entry name" value="NAD(P)-binding Rossmann-like Domain"/>
    <property type="match status" value="1"/>
</dbReference>
<gene>
    <name evidence="9" type="primary">zgc:113054</name>
</gene>
<dbReference type="GO" id="GO:0032259">
    <property type="term" value="P:methylation"/>
    <property type="evidence" value="ECO:0007669"/>
    <property type="project" value="UniProtKB-KW"/>
</dbReference>
<evidence type="ECO:0000256" key="6">
    <source>
        <dbReference type="ARBA" id="ARBA00023002"/>
    </source>
</evidence>
<dbReference type="InterPro" id="IPR002347">
    <property type="entry name" value="SDR_fam"/>
</dbReference>
<dbReference type="PRINTS" id="PR00080">
    <property type="entry name" value="SDRFAMILY"/>
</dbReference>
<evidence type="ECO:0000256" key="8">
    <source>
        <dbReference type="ARBA" id="ARBA00023453"/>
    </source>
</evidence>
<dbReference type="PROSITE" id="PS51682">
    <property type="entry name" value="SAM_OMT_I"/>
    <property type="match status" value="1"/>
</dbReference>
<evidence type="ECO:0000313" key="9">
    <source>
        <dbReference type="Ensembl" id="ENSGMOP00000007916.2"/>
    </source>
</evidence>
<accession>A0A8C4Z8J5</accession>
<evidence type="ECO:0000256" key="7">
    <source>
        <dbReference type="ARBA" id="ARBA00023160"/>
    </source>
</evidence>
<name>A0A8C4Z8J5_GADMO</name>
<dbReference type="PANTHER" id="PTHR42760">
    <property type="entry name" value="SHORT-CHAIN DEHYDROGENASES/REDUCTASES FAMILY MEMBER"/>
    <property type="match status" value="1"/>
</dbReference>
<keyword evidence="4" id="KW-0808">Transferase</keyword>
<keyword evidence="7" id="KW-0276">Fatty acid metabolism</keyword>
<keyword evidence="3" id="KW-0489">Methyltransferase</keyword>
<dbReference type="InterPro" id="IPR029063">
    <property type="entry name" value="SAM-dependent_MTases_sf"/>
</dbReference>
<dbReference type="GO" id="GO:0006633">
    <property type="term" value="P:fatty acid biosynthetic process"/>
    <property type="evidence" value="ECO:0007669"/>
    <property type="project" value="UniProtKB-KW"/>
</dbReference>
<dbReference type="PANTHER" id="PTHR42760:SF115">
    <property type="entry name" value="3-OXOACYL-[ACYL-CARRIER-PROTEIN] REDUCTASE FABG"/>
    <property type="match status" value="1"/>
</dbReference>
<organism evidence="9 10">
    <name type="scientific">Gadus morhua</name>
    <name type="common">Atlantic cod</name>
    <dbReference type="NCBI Taxonomy" id="8049"/>
    <lineage>
        <taxon>Eukaryota</taxon>
        <taxon>Metazoa</taxon>
        <taxon>Chordata</taxon>
        <taxon>Craniata</taxon>
        <taxon>Vertebrata</taxon>
        <taxon>Euteleostomi</taxon>
        <taxon>Actinopterygii</taxon>
        <taxon>Neopterygii</taxon>
        <taxon>Teleostei</taxon>
        <taxon>Neoteleostei</taxon>
        <taxon>Acanthomorphata</taxon>
        <taxon>Zeiogadaria</taxon>
        <taxon>Gadariae</taxon>
        <taxon>Gadiformes</taxon>
        <taxon>Gadoidei</taxon>
        <taxon>Gadidae</taxon>
        <taxon>Gadus</taxon>
    </lineage>
</organism>
<evidence type="ECO:0000256" key="4">
    <source>
        <dbReference type="ARBA" id="ARBA00022679"/>
    </source>
</evidence>
<keyword evidence="7" id="KW-0443">Lipid metabolism</keyword>
<reference evidence="9" key="1">
    <citation type="submission" date="2025-08" db="UniProtKB">
        <authorList>
            <consortium name="Ensembl"/>
        </authorList>
    </citation>
    <scope>IDENTIFICATION</scope>
</reference>
<dbReference type="SUPFAM" id="SSF51735">
    <property type="entry name" value="NAD(P)-binding Rossmann-fold domains"/>
    <property type="match status" value="1"/>
</dbReference>